<feature type="zinc finger region" description="CR-type" evidence="5">
    <location>
        <begin position="130"/>
        <end position="214"/>
    </location>
</feature>
<accession>A0A4P9X4B0</accession>
<dbReference type="FunFam" id="1.10.287.110:FF:000048">
    <property type="entry name" value="DnaJ family protein"/>
    <property type="match status" value="1"/>
</dbReference>
<evidence type="ECO:0000313" key="10">
    <source>
        <dbReference type="Proteomes" id="UP000274922"/>
    </source>
</evidence>
<dbReference type="Gene3D" id="2.60.260.20">
    <property type="entry name" value="Urease metallochaperone UreE, N-terminal domain"/>
    <property type="match status" value="2"/>
</dbReference>
<dbReference type="SUPFAM" id="SSF46565">
    <property type="entry name" value="Chaperone J-domain"/>
    <property type="match status" value="1"/>
</dbReference>
<keyword evidence="3 5" id="KW-0863">Zinc-finger</keyword>
<dbReference type="InterPro" id="IPR002939">
    <property type="entry name" value="DnaJ_C"/>
</dbReference>
<dbReference type="Pfam" id="PF01556">
    <property type="entry name" value="DnaJ_C"/>
    <property type="match status" value="1"/>
</dbReference>
<keyword evidence="1 5" id="KW-0479">Metal-binding</keyword>
<dbReference type="Gene3D" id="1.10.287.110">
    <property type="entry name" value="DnaJ domain"/>
    <property type="match status" value="1"/>
</dbReference>
<dbReference type="EMBL" id="ML014248">
    <property type="protein sequence ID" value="RKO99905.1"/>
    <property type="molecule type" value="Genomic_DNA"/>
</dbReference>
<evidence type="ECO:0000256" key="5">
    <source>
        <dbReference type="PROSITE-ProRule" id="PRU00546"/>
    </source>
</evidence>
<dbReference type="GO" id="GO:0006457">
    <property type="term" value="P:protein folding"/>
    <property type="evidence" value="ECO:0007669"/>
    <property type="project" value="InterPro"/>
</dbReference>
<protein>
    <recommendedName>
        <fullName evidence="11">DnaJ-domain-containing protein</fullName>
    </recommendedName>
</protein>
<dbReference type="CDD" id="cd06257">
    <property type="entry name" value="DnaJ"/>
    <property type="match status" value="1"/>
</dbReference>
<evidence type="ECO:0008006" key="11">
    <source>
        <dbReference type="Google" id="ProtNLM"/>
    </source>
</evidence>
<dbReference type="Proteomes" id="UP000274922">
    <property type="component" value="Unassembled WGS sequence"/>
</dbReference>
<evidence type="ECO:0000256" key="6">
    <source>
        <dbReference type="SAM" id="MobiDB-lite"/>
    </source>
</evidence>
<dbReference type="CDD" id="cd10719">
    <property type="entry name" value="DnaJ_zf"/>
    <property type="match status" value="1"/>
</dbReference>
<dbReference type="InterPro" id="IPR001305">
    <property type="entry name" value="HSP_DnaJ_Cys-rich_dom"/>
</dbReference>
<dbReference type="OrthoDB" id="550424at2759"/>
<evidence type="ECO:0000256" key="1">
    <source>
        <dbReference type="ARBA" id="ARBA00022723"/>
    </source>
</evidence>
<proteinExistence type="inferred from homology"/>
<evidence type="ECO:0000256" key="4">
    <source>
        <dbReference type="ARBA" id="ARBA00022833"/>
    </source>
</evidence>
<dbReference type="GO" id="GO:0009408">
    <property type="term" value="P:response to heat"/>
    <property type="evidence" value="ECO:0007669"/>
    <property type="project" value="InterPro"/>
</dbReference>
<dbReference type="InterPro" id="IPR012724">
    <property type="entry name" value="DnaJ"/>
</dbReference>
<gene>
    <name evidence="9" type="ORF">CXG81DRAFT_13870</name>
</gene>
<evidence type="ECO:0000259" key="7">
    <source>
        <dbReference type="PROSITE" id="PS50076"/>
    </source>
</evidence>
<dbReference type="PANTHER" id="PTHR43888">
    <property type="entry name" value="DNAJ-LIKE-2, ISOFORM A-RELATED"/>
    <property type="match status" value="1"/>
</dbReference>
<dbReference type="STRING" id="1555241.A0A4P9X4B0"/>
<dbReference type="GO" id="GO:0008270">
    <property type="term" value="F:zinc ion binding"/>
    <property type="evidence" value="ECO:0007669"/>
    <property type="project" value="UniProtKB-KW"/>
</dbReference>
<dbReference type="GO" id="GO:0030544">
    <property type="term" value="F:Hsp70 protein binding"/>
    <property type="evidence" value="ECO:0007669"/>
    <property type="project" value="InterPro"/>
</dbReference>
<reference evidence="10" key="1">
    <citation type="journal article" date="2018" name="Nat. Microbiol.">
        <title>Leveraging single-cell genomics to expand the fungal tree of life.</title>
        <authorList>
            <person name="Ahrendt S.R."/>
            <person name="Quandt C.A."/>
            <person name="Ciobanu D."/>
            <person name="Clum A."/>
            <person name="Salamov A."/>
            <person name="Andreopoulos B."/>
            <person name="Cheng J.F."/>
            <person name="Woyke T."/>
            <person name="Pelin A."/>
            <person name="Henrissat B."/>
            <person name="Reynolds N.K."/>
            <person name="Benny G.L."/>
            <person name="Smith M.E."/>
            <person name="James T.Y."/>
            <person name="Grigoriev I.V."/>
        </authorList>
    </citation>
    <scope>NUCLEOTIDE SEQUENCE [LARGE SCALE GENOMIC DNA]</scope>
    <source>
        <strain evidence="10">ATCC 52028</strain>
    </source>
</reference>
<dbReference type="SMART" id="SM00271">
    <property type="entry name" value="DnaJ"/>
    <property type="match status" value="1"/>
</dbReference>
<evidence type="ECO:0000313" key="9">
    <source>
        <dbReference type="EMBL" id="RKO99905.1"/>
    </source>
</evidence>
<dbReference type="AlphaFoldDB" id="A0A4P9X4B0"/>
<organism evidence="9 10">
    <name type="scientific">Caulochytrium protostelioides</name>
    <dbReference type="NCBI Taxonomy" id="1555241"/>
    <lineage>
        <taxon>Eukaryota</taxon>
        <taxon>Fungi</taxon>
        <taxon>Fungi incertae sedis</taxon>
        <taxon>Chytridiomycota</taxon>
        <taxon>Chytridiomycota incertae sedis</taxon>
        <taxon>Chytridiomycetes</taxon>
        <taxon>Caulochytriales</taxon>
        <taxon>Caulochytriaceae</taxon>
        <taxon>Caulochytrium</taxon>
    </lineage>
</organism>
<dbReference type="PROSITE" id="PS51188">
    <property type="entry name" value="ZF_CR"/>
    <property type="match status" value="1"/>
</dbReference>
<keyword evidence="4 5" id="KW-0862">Zinc</keyword>
<evidence type="ECO:0000256" key="2">
    <source>
        <dbReference type="ARBA" id="ARBA00022737"/>
    </source>
</evidence>
<dbReference type="InterPro" id="IPR018253">
    <property type="entry name" value="DnaJ_domain_CS"/>
</dbReference>
<dbReference type="SUPFAM" id="SSF57938">
    <property type="entry name" value="DnaJ/Hsp40 cysteine-rich domain"/>
    <property type="match status" value="1"/>
</dbReference>
<dbReference type="Gene3D" id="2.10.230.10">
    <property type="entry name" value="Heat shock protein DnaJ, cysteine-rich domain"/>
    <property type="match status" value="1"/>
</dbReference>
<sequence length="436" mass="47522">MVKDTKLYDTLEVRPDAGESELKKAYRKLALKYHPDKNPDAGDKFKEISHAYEILSDSQKREVYDRYGEEGLNGDGGMGGMGGLDPQDLFSQLFGGGMFGGGGGGRRQGPRRGRDMQHVLKVSLSDLYNGKTTKLALQKQILCPTCKGCGATSPNAVKSCQPCGGRGVRMIMRQMGPMIQQMQQACPECNGEGEMIAAKDRCGACHAKKVTTERKILDVYIDKGMASGQKITFAKEGDQSPSIDEPGDVVIVLEQKPDATFRREGSDLHMDDVKVDLLTAVAGGAFDITHLDGRKLVVRIIPGEVIRPGETKVIKGEGMPTYKRPFDRGDLVLHFKVEFPDPAWFMDTTPMPTEGLRRLTLVEACLPPRVNQSTVANTPGAEFEEVVLSSFESKSRRAGSRNARGGGQAYEDDEEMEDEGHGGHGGHGPQVQCAQQ</sequence>
<evidence type="ECO:0000259" key="8">
    <source>
        <dbReference type="PROSITE" id="PS51188"/>
    </source>
</evidence>
<dbReference type="InterPro" id="IPR036869">
    <property type="entry name" value="J_dom_sf"/>
</dbReference>
<dbReference type="PRINTS" id="PR00625">
    <property type="entry name" value="JDOMAIN"/>
</dbReference>
<keyword evidence="10" id="KW-1185">Reference proteome</keyword>
<feature type="domain" description="CR-type" evidence="8">
    <location>
        <begin position="130"/>
        <end position="214"/>
    </location>
</feature>
<dbReference type="InterPro" id="IPR044713">
    <property type="entry name" value="DNJA1/2-like"/>
</dbReference>
<dbReference type="PROSITE" id="PS00636">
    <property type="entry name" value="DNAJ_1"/>
    <property type="match status" value="1"/>
</dbReference>
<dbReference type="PROSITE" id="PS50076">
    <property type="entry name" value="DNAJ_2"/>
    <property type="match status" value="1"/>
</dbReference>
<evidence type="ECO:0000256" key="3">
    <source>
        <dbReference type="ARBA" id="ARBA00022771"/>
    </source>
</evidence>
<dbReference type="FunFam" id="2.10.230.10:FF:000001">
    <property type="entry name" value="DnaJ subfamily A member 2"/>
    <property type="match status" value="1"/>
</dbReference>
<dbReference type="InterPro" id="IPR036410">
    <property type="entry name" value="HSP_DnaJ_Cys-rich_dom_sf"/>
</dbReference>
<dbReference type="GO" id="GO:0005524">
    <property type="term" value="F:ATP binding"/>
    <property type="evidence" value="ECO:0007669"/>
    <property type="project" value="InterPro"/>
</dbReference>
<dbReference type="HAMAP" id="MF_01152">
    <property type="entry name" value="DnaJ"/>
    <property type="match status" value="1"/>
</dbReference>
<dbReference type="CDD" id="cd10747">
    <property type="entry name" value="DnaJ_C"/>
    <property type="match status" value="1"/>
</dbReference>
<dbReference type="Pfam" id="PF00684">
    <property type="entry name" value="DnaJ_CXXCXGXG"/>
    <property type="match status" value="1"/>
</dbReference>
<dbReference type="SUPFAM" id="SSF49493">
    <property type="entry name" value="HSP40/DnaJ peptide-binding domain"/>
    <property type="match status" value="2"/>
</dbReference>
<dbReference type="InterPro" id="IPR001623">
    <property type="entry name" value="DnaJ_domain"/>
</dbReference>
<name>A0A4P9X4B0_9FUNG</name>
<dbReference type="GO" id="GO:0051082">
    <property type="term" value="F:unfolded protein binding"/>
    <property type="evidence" value="ECO:0007669"/>
    <property type="project" value="InterPro"/>
</dbReference>
<feature type="domain" description="J" evidence="7">
    <location>
        <begin position="6"/>
        <end position="68"/>
    </location>
</feature>
<dbReference type="Pfam" id="PF00226">
    <property type="entry name" value="DnaJ"/>
    <property type="match status" value="1"/>
</dbReference>
<feature type="region of interest" description="Disordered" evidence="6">
    <location>
        <begin position="390"/>
        <end position="436"/>
    </location>
</feature>
<dbReference type="FunFam" id="2.60.260.20:FF:000003">
    <property type="entry name" value="DnaJ subfamily A member 2"/>
    <property type="match status" value="1"/>
</dbReference>
<dbReference type="InterPro" id="IPR008971">
    <property type="entry name" value="HSP40/DnaJ_pept-bd"/>
</dbReference>
<keyword evidence="2" id="KW-0677">Repeat</keyword>